<evidence type="ECO:0000256" key="5">
    <source>
        <dbReference type="ARBA" id="ARBA00022842"/>
    </source>
</evidence>
<evidence type="ECO:0000256" key="2">
    <source>
        <dbReference type="ARBA" id="ARBA00001946"/>
    </source>
</evidence>
<reference evidence="9" key="1">
    <citation type="journal article" date="2019" name="Int. J. Syst. Evol. Microbiol.">
        <title>The Global Catalogue of Microorganisms (GCM) 10K type strain sequencing project: providing services to taxonomists for standard genome sequencing and annotation.</title>
        <authorList>
            <consortium name="The Broad Institute Genomics Platform"/>
            <consortium name="The Broad Institute Genome Sequencing Center for Infectious Disease"/>
            <person name="Wu L."/>
            <person name="Ma J."/>
        </authorList>
    </citation>
    <scope>NUCLEOTIDE SEQUENCE [LARGE SCALE GENOMIC DNA]</scope>
    <source>
        <strain evidence="9">LMG 29247</strain>
    </source>
</reference>
<dbReference type="InterPro" id="IPR000086">
    <property type="entry name" value="NUDIX_hydrolase_dom"/>
</dbReference>
<dbReference type="Gene3D" id="3.90.79.10">
    <property type="entry name" value="Nucleoside Triphosphate Pyrophosphohydrolase"/>
    <property type="match status" value="1"/>
</dbReference>
<dbReference type="Pfam" id="PF00293">
    <property type="entry name" value="NUDIX"/>
    <property type="match status" value="1"/>
</dbReference>
<evidence type="ECO:0000313" key="9">
    <source>
        <dbReference type="Proteomes" id="UP001597304"/>
    </source>
</evidence>
<keyword evidence="5" id="KW-0460">Magnesium</keyword>
<dbReference type="PANTHER" id="PTHR12992">
    <property type="entry name" value="NUDIX HYDROLASE"/>
    <property type="match status" value="1"/>
</dbReference>
<dbReference type="EC" id="3.6.1.55" evidence="8"/>
<dbReference type="InterPro" id="IPR015797">
    <property type="entry name" value="NUDIX_hydrolase-like_dom_sf"/>
</dbReference>
<evidence type="ECO:0000256" key="3">
    <source>
        <dbReference type="ARBA" id="ARBA00022723"/>
    </source>
</evidence>
<dbReference type="SUPFAM" id="SSF55811">
    <property type="entry name" value="Nudix"/>
    <property type="match status" value="1"/>
</dbReference>
<dbReference type="PANTHER" id="PTHR12992:SF11">
    <property type="entry name" value="MITOCHONDRIAL COENZYME A DIPHOSPHATASE NUDT8"/>
    <property type="match status" value="1"/>
</dbReference>
<protein>
    <submittedName>
        <fullName evidence="8">NUDIX hydrolase</fullName>
        <ecNumber evidence="8">3.6.1.55</ecNumber>
    </submittedName>
</protein>
<dbReference type="RefSeq" id="WP_147912804.1">
    <property type="nucleotide sequence ID" value="NZ_JBHUEJ010000004.1"/>
</dbReference>
<evidence type="ECO:0000259" key="7">
    <source>
        <dbReference type="PROSITE" id="PS51462"/>
    </source>
</evidence>
<organism evidence="8 9">
    <name type="scientific">Ottowia flava</name>
    <dbReference type="NCBI Taxonomy" id="2675430"/>
    <lineage>
        <taxon>Bacteria</taxon>
        <taxon>Pseudomonadati</taxon>
        <taxon>Pseudomonadota</taxon>
        <taxon>Betaproteobacteria</taxon>
        <taxon>Burkholderiales</taxon>
        <taxon>Comamonadaceae</taxon>
        <taxon>Ottowia</taxon>
    </lineage>
</organism>
<gene>
    <name evidence="8" type="ORF">ACFSF0_02005</name>
</gene>
<feature type="domain" description="Nudix hydrolase" evidence="7">
    <location>
        <begin position="65"/>
        <end position="196"/>
    </location>
</feature>
<dbReference type="PROSITE" id="PS51462">
    <property type="entry name" value="NUDIX"/>
    <property type="match status" value="1"/>
</dbReference>
<dbReference type="EMBL" id="JBHUEJ010000004">
    <property type="protein sequence ID" value="MFD1709369.1"/>
    <property type="molecule type" value="Genomic_DNA"/>
</dbReference>
<dbReference type="InterPro" id="IPR045121">
    <property type="entry name" value="CoAse"/>
</dbReference>
<keyword evidence="9" id="KW-1185">Reference proteome</keyword>
<sequence>MTSFTPLSKLPNFDPRRVPITGVDTQLPAIPAERLTPDALRARFQQPPAWQPELRQEPRFADRAPAAAAVLVPLVERAGGLSVLLTERTQNLSTHSGQVAFPGGKVDPEDVDVDDAALREAQEEVDLPRSHVDVIGRLPVYITGTQFIVTPVVALVRPGFVLHPNPDEVAHAFEVPLAFLMNPAHHRRHRLEWEGNAREWFSMPYIERVQVEPRAGESPPTPDTEVERFIWGATAGMLRNFYRFLAA</sequence>
<comment type="cofactor">
    <cofactor evidence="2">
        <name>Mg(2+)</name>
        <dbReference type="ChEBI" id="CHEBI:18420"/>
    </cofactor>
</comment>
<keyword evidence="3" id="KW-0479">Metal-binding</keyword>
<evidence type="ECO:0000256" key="4">
    <source>
        <dbReference type="ARBA" id="ARBA00022801"/>
    </source>
</evidence>
<evidence type="ECO:0000256" key="1">
    <source>
        <dbReference type="ARBA" id="ARBA00001936"/>
    </source>
</evidence>
<name>A0ABW4KNP1_9BURK</name>
<comment type="caution">
    <text evidence="8">The sequence shown here is derived from an EMBL/GenBank/DDBJ whole genome shotgun (WGS) entry which is preliminary data.</text>
</comment>
<dbReference type="CDD" id="cd03426">
    <property type="entry name" value="NUDIX_CoAse_Nudt7"/>
    <property type="match status" value="1"/>
</dbReference>
<keyword evidence="6" id="KW-0464">Manganese</keyword>
<keyword evidence="4 8" id="KW-0378">Hydrolase</keyword>
<evidence type="ECO:0000313" key="8">
    <source>
        <dbReference type="EMBL" id="MFD1709369.1"/>
    </source>
</evidence>
<comment type="cofactor">
    <cofactor evidence="1">
        <name>Mn(2+)</name>
        <dbReference type="ChEBI" id="CHEBI:29035"/>
    </cofactor>
</comment>
<evidence type="ECO:0000256" key="6">
    <source>
        <dbReference type="ARBA" id="ARBA00023211"/>
    </source>
</evidence>
<accession>A0ABW4KNP1</accession>
<proteinExistence type="predicted"/>
<dbReference type="Proteomes" id="UP001597304">
    <property type="component" value="Unassembled WGS sequence"/>
</dbReference>
<dbReference type="GO" id="GO:0035539">
    <property type="term" value="F:8-oxo-7,8-dihydrodeoxyguanosine triphosphate pyrophosphatase activity"/>
    <property type="evidence" value="ECO:0007669"/>
    <property type="project" value="UniProtKB-EC"/>
</dbReference>